<name>A0A1G7KCK7_9RHOB</name>
<sequence length="59" mass="6810">MIPFKTLPPEVQAQLRDAYAKEMETQAKTCSLDEKITRFNAWLAPQGVSFDLDDLPRRK</sequence>
<dbReference type="AlphaFoldDB" id="A0A1G7KCK7"/>
<accession>A0A1G7KCK7</accession>
<reference evidence="1 2" key="1">
    <citation type="submission" date="2016-10" db="EMBL/GenBank/DDBJ databases">
        <authorList>
            <person name="de Groot N.N."/>
        </authorList>
    </citation>
    <scope>NUCLEOTIDE SEQUENCE [LARGE SCALE GENOMIC DNA]</scope>
    <source>
        <strain evidence="1 2">DSM 27375</strain>
    </source>
</reference>
<proteinExistence type="predicted"/>
<evidence type="ECO:0000313" key="2">
    <source>
        <dbReference type="Proteomes" id="UP000182284"/>
    </source>
</evidence>
<evidence type="ECO:0000313" key="1">
    <source>
        <dbReference type="EMBL" id="SDF34781.1"/>
    </source>
</evidence>
<protein>
    <submittedName>
        <fullName evidence="1">Uncharacterized protein</fullName>
    </submittedName>
</protein>
<dbReference type="OrthoDB" id="5772137at2"/>
<organism evidence="1 2">
    <name type="scientific">Celeribacter baekdonensis</name>
    <dbReference type="NCBI Taxonomy" id="875171"/>
    <lineage>
        <taxon>Bacteria</taxon>
        <taxon>Pseudomonadati</taxon>
        <taxon>Pseudomonadota</taxon>
        <taxon>Alphaproteobacteria</taxon>
        <taxon>Rhodobacterales</taxon>
        <taxon>Roseobacteraceae</taxon>
        <taxon>Celeribacter</taxon>
    </lineage>
</organism>
<dbReference type="Proteomes" id="UP000182284">
    <property type="component" value="Unassembled WGS sequence"/>
</dbReference>
<gene>
    <name evidence="1" type="ORF">SAMN04488117_103409</name>
</gene>
<dbReference type="EMBL" id="FNBL01000003">
    <property type="protein sequence ID" value="SDF34781.1"/>
    <property type="molecule type" value="Genomic_DNA"/>
</dbReference>
<dbReference type="RefSeq" id="WP_074643467.1">
    <property type="nucleotide sequence ID" value="NZ_FNBL01000003.1"/>
</dbReference>